<name>A0A316HIP7_9SPHI</name>
<dbReference type="GO" id="GO:0016788">
    <property type="term" value="F:hydrolase activity, acting on ester bonds"/>
    <property type="evidence" value="ECO:0007669"/>
    <property type="project" value="UniProtKB-ARBA"/>
</dbReference>
<dbReference type="Gene3D" id="3.40.50.1000">
    <property type="entry name" value="HAD superfamily/HAD-like"/>
    <property type="match status" value="1"/>
</dbReference>
<dbReference type="Gene3D" id="3.40.50.1110">
    <property type="entry name" value="SGNH hydrolase"/>
    <property type="match status" value="1"/>
</dbReference>
<keyword evidence="3" id="KW-1185">Reference proteome</keyword>
<dbReference type="AlphaFoldDB" id="A0A316HIP7"/>
<dbReference type="RefSeq" id="WP_109605831.1">
    <property type="nucleotide sequence ID" value="NZ_QGHA01000001.1"/>
</dbReference>
<feature type="domain" description="BF1531-like N-terminal" evidence="1">
    <location>
        <begin position="23"/>
        <end position="215"/>
    </location>
</feature>
<dbReference type="InterPro" id="IPR010033">
    <property type="entry name" value="HAD_SF_ppase_IIIC"/>
</dbReference>
<dbReference type="InterPro" id="IPR010037">
    <property type="entry name" value="FkbH_domain"/>
</dbReference>
<dbReference type="SUPFAM" id="SSF56784">
    <property type="entry name" value="HAD-like"/>
    <property type="match status" value="1"/>
</dbReference>
<dbReference type="EMBL" id="QGHA01000001">
    <property type="protein sequence ID" value="PWK79871.1"/>
    <property type="molecule type" value="Genomic_DNA"/>
</dbReference>
<dbReference type="Pfam" id="PF21211">
    <property type="entry name" value="FkbH_N"/>
    <property type="match status" value="1"/>
</dbReference>
<gene>
    <name evidence="2" type="ORF">LX99_00331</name>
</gene>
<evidence type="ECO:0000259" key="1">
    <source>
        <dbReference type="Pfam" id="PF21211"/>
    </source>
</evidence>
<dbReference type="InterPro" id="IPR036514">
    <property type="entry name" value="SGNH_hydro_sf"/>
</dbReference>
<proteinExistence type="predicted"/>
<evidence type="ECO:0000313" key="2">
    <source>
        <dbReference type="EMBL" id="PWK79871.1"/>
    </source>
</evidence>
<comment type="caution">
    <text evidence="2">The sequence shown here is derived from an EMBL/GenBank/DDBJ whole genome shotgun (WGS) entry which is preliminary data.</text>
</comment>
<dbReference type="NCBIfam" id="TIGR01681">
    <property type="entry name" value="HAD-SF-IIIC"/>
    <property type="match status" value="1"/>
</dbReference>
<accession>A0A316HIP7</accession>
<dbReference type="Proteomes" id="UP000245678">
    <property type="component" value="Unassembled WGS sequence"/>
</dbReference>
<dbReference type="InterPro" id="IPR049369">
    <property type="entry name" value="BF1531-like_N"/>
</dbReference>
<dbReference type="NCBIfam" id="TIGR01686">
    <property type="entry name" value="FkbH"/>
    <property type="match status" value="1"/>
</dbReference>
<reference evidence="2 3" key="1">
    <citation type="submission" date="2018-05" db="EMBL/GenBank/DDBJ databases">
        <title>Genomic Encyclopedia of Archaeal and Bacterial Type Strains, Phase II (KMG-II): from individual species to whole genera.</title>
        <authorList>
            <person name="Goeker M."/>
        </authorList>
    </citation>
    <scope>NUCLEOTIDE SEQUENCE [LARGE SCALE GENOMIC DNA]</scope>
    <source>
        <strain evidence="2 3">DSM 19975</strain>
    </source>
</reference>
<protein>
    <submittedName>
        <fullName evidence="2">HAD superfamily phosphatase (TIGR01681 family)/FkbH-like protein</fullName>
    </submittedName>
</protein>
<dbReference type="InterPro" id="IPR036412">
    <property type="entry name" value="HAD-like_sf"/>
</dbReference>
<evidence type="ECO:0000313" key="3">
    <source>
        <dbReference type="Proteomes" id="UP000245678"/>
    </source>
</evidence>
<sequence length="572" mass="64071">MTLSFAELKKNLKKDVTGFPAVKVAVLADSASQFITTAIKGYGIELGLNPEIYEADYNQVEQQVYDPASGLYVLQPGYVIIIQSTEHLLQNFYKQDNRAAFADEVIARVAGLYGTLSQRLKTQVIINTYIEINDQVFGSYAAKTPASFLYQLRKINLGLMDLAIQNTGLHITDLASLASVKGYENTFDTKMYINADMVFGIDFLPVIGRSIGQIIASTLGKSKKCLVLDLDNTLWGGIIGDDGMESIMIGALGMGKAFTELQRWCLELKNRGIILAVCSKNTVEIAQEPFISHPDMVLRLDDISVFVANWENKVDNIRHIQQVLNIGMDSMVFLDDNPFEREMVKTAIPELTVPSLPDDPADFMLFLRGLNLFDTASFTNDDKDRTAQYRQQAQRAALQNSFSNEADYLASLNMQSRVKSIDKFTLPRVAQLILRSNQFNLRTIRYTEADIASIAASPDYFTLTFTLEDRFGDNGLIAAIILKKADKNTLFIDTWIMSCRVLKRGVENFTLNQIVEVARANGFGKITGEYLPTAKNGIVKDHYQNLGFTQNNGIWELYTDNYTTQQTFITSK</sequence>
<organism evidence="2 3">
    <name type="scientific">Mucilaginibacter oryzae</name>
    <dbReference type="NCBI Taxonomy" id="468058"/>
    <lineage>
        <taxon>Bacteria</taxon>
        <taxon>Pseudomonadati</taxon>
        <taxon>Bacteroidota</taxon>
        <taxon>Sphingobacteriia</taxon>
        <taxon>Sphingobacteriales</taxon>
        <taxon>Sphingobacteriaceae</taxon>
        <taxon>Mucilaginibacter</taxon>
    </lineage>
</organism>
<dbReference type="InterPro" id="IPR023214">
    <property type="entry name" value="HAD_sf"/>
</dbReference>